<evidence type="ECO:0000313" key="10">
    <source>
        <dbReference type="EMBL" id="EMS69601.1"/>
    </source>
</evidence>
<dbReference type="eggNOG" id="COG0801">
    <property type="taxonomic scope" value="Bacteria"/>
</dbReference>
<dbReference type="NCBIfam" id="TIGR01498">
    <property type="entry name" value="folK"/>
    <property type="match status" value="1"/>
</dbReference>
<dbReference type="Proteomes" id="UP000014155">
    <property type="component" value="Unassembled WGS sequence"/>
</dbReference>
<evidence type="ECO:0000259" key="9">
    <source>
        <dbReference type="PROSITE" id="PS00794"/>
    </source>
</evidence>
<accession>S0FHX1</accession>
<organism evidence="10 11">
    <name type="scientific">Ruminiclostridium cellobioparum subsp. termitidis CT1112</name>
    <dbReference type="NCBI Taxonomy" id="1195236"/>
    <lineage>
        <taxon>Bacteria</taxon>
        <taxon>Bacillati</taxon>
        <taxon>Bacillota</taxon>
        <taxon>Clostridia</taxon>
        <taxon>Eubacteriales</taxon>
        <taxon>Oscillospiraceae</taxon>
        <taxon>Ruminiclostridium</taxon>
    </lineage>
</organism>
<dbReference type="EC" id="2.7.6.3" evidence="3"/>
<dbReference type="STRING" id="1195236.CTER_4612"/>
<dbReference type="GO" id="GO:0046656">
    <property type="term" value="P:folic acid biosynthetic process"/>
    <property type="evidence" value="ECO:0007669"/>
    <property type="project" value="UniProtKB-KW"/>
</dbReference>
<keyword evidence="6 10" id="KW-0418">Kinase</keyword>
<dbReference type="PROSITE" id="PS00794">
    <property type="entry name" value="HPPK"/>
    <property type="match status" value="1"/>
</dbReference>
<dbReference type="PANTHER" id="PTHR43071:SF1">
    <property type="entry name" value="2-AMINO-4-HYDROXY-6-HYDROXYMETHYLDIHYDROPTERIDINE PYROPHOSPHOKINASE"/>
    <property type="match status" value="1"/>
</dbReference>
<reference evidence="10 11" key="1">
    <citation type="journal article" date="2013" name="Genome Announc.">
        <title>Draft Genome Sequence of the Cellulolytic, Mesophilic, Anaerobic Bacterium Clostridium termitidis Strain CT1112 (DSM 5398).</title>
        <authorList>
            <person name="Lal S."/>
            <person name="Ramachandran U."/>
            <person name="Zhang X."/>
            <person name="Munir R."/>
            <person name="Sparling R."/>
            <person name="Levin D.B."/>
        </authorList>
    </citation>
    <scope>NUCLEOTIDE SEQUENCE [LARGE SCALE GENOMIC DNA]</scope>
    <source>
        <strain evidence="10 11">CT1112</strain>
    </source>
</reference>
<name>S0FHX1_RUMCE</name>
<evidence type="ECO:0000256" key="2">
    <source>
        <dbReference type="ARBA" id="ARBA00005051"/>
    </source>
</evidence>
<evidence type="ECO:0000256" key="4">
    <source>
        <dbReference type="ARBA" id="ARBA00022679"/>
    </source>
</evidence>
<gene>
    <name evidence="10" type="ORF">CTER_4612</name>
</gene>
<protein>
    <recommendedName>
        <fullName evidence="3">2-amino-4-hydroxy-6-hydroxymethyldihydropteridine diphosphokinase</fullName>
        <ecNumber evidence="3">2.7.6.3</ecNumber>
    </recommendedName>
</protein>
<evidence type="ECO:0000256" key="8">
    <source>
        <dbReference type="ARBA" id="ARBA00022909"/>
    </source>
</evidence>
<dbReference type="Pfam" id="PF01288">
    <property type="entry name" value="HPPK"/>
    <property type="match status" value="1"/>
</dbReference>
<keyword evidence="4 10" id="KW-0808">Transferase</keyword>
<dbReference type="GO" id="GO:0005524">
    <property type="term" value="F:ATP binding"/>
    <property type="evidence" value="ECO:0007669"/>
    <property type="project" value="UniProtKB-KW"/>
</dbReference>
<dbReference type="PANTHER" id="PTHR43071">
    <property type="entry name" value="2-AMINO-4-HYDROXY-6-HYDROXYMETHYLDIHYDROPTERIDINE PYROPHOSPHOKINASE"/>
    <property type="match status" value="1"/>
</dbReference>
<dbReference type="RefSeq" id="WP_004629876.1">
    <property type="nucleotide sequence ID" value="NZ_AORV01000065.1"/>
</dbReference>
<comment type="caution">
    <text evidence="10">The sequence shown here is derived from an EMBL/GenBank/DDBJ whole genome shotgun (WGS) entry which is preliminary data.</text>
</comment>
<comment type="pathway">
    <text evidence="2">Cofactor biosynthesis; tetrahydrofolate biosynthesis; 2-amino-4-hydroxy-6-hydroxymethyl-7,8-dihydropteridine diphosphate from 7,8-dihydroneopterin triphosphate: step 4/4.</text>
</comment>
<comment type="catalytic activity">
    <reaction evidence="1">
        <text>6-hydroxymethyl-7,8-dihydropterin + ATP = (7,8-dihydropterin-6-yl)methyl diphosphate + AMP + H(+)</text>
        <dbReference type="Rhea" id="RHEA:11412"/>
        <dbReference type="ChEBI" id="CHEBI:15378"/>
        <dbReference type="ChEBI" id="CHEBI:30616"/>
        <dbReference type="ChEBI" id="CHEBI:44841"/>
        <dbReference type="ChEBI" id="CHEBI:72950"/>
        <dbReference type="ChEBI" id="CHEBI:456215"/>
        <dbReference type="EC" id="2.7.6.3"/>
    </reaction>
</comment>
<sequence>MSDSGKEVTAYIGIGSNIGDRAALLNASIELLSKKEGIEVTSVSSFYNTAPVGYLEQPDFLNAVVEIKTVLSADELLQICGLIEKVLKRERLIHWGPRTIDLDILLYGNQIINKENLNIPHPRMHERTFVLEPLNEINPSAIHPVFNKTVCELYEAITQDDR</sequence>
<proteinExistence type="predicted"/>
<feature type="domain" description="7,8-dihydro-6-hydroxymethylpterin-pyrophosphokinase" evidence="9">
    <location>
        <begin position="94"/>
        <end position="105"/>
    </location>
</feature>
<keyword evidence="7" id="KW-0067">ATP-binding</keyword>
<keyword evidence="8" id="KW-0289">Folate biosynthesis</keyword>
<dbReference type="SUPFAM" id="SSF55083">
    <property type="entry name" value="6-hydroxymethyl-7,8-dihydropterin pyrophosphokinase, HPPK"/>
    <property type="match status" value="1"/>
</dbReference>
<evidence type="ECO:0000313" key="11">
    <source>
        <dbReference type="Proteomes" id="UP000014155"/>
    </source>
</evidence>
<dbReference type="Gene3D" id="3.30.70.560">
    <property type="entry name" value="7,8-Dihydro-6-hydroxymethylpterin-pyrophosphokinase HPPK"/>
    <property type="match status" value="1"/>
</dbReference>
<dbReference type="UniPathway" id="UPA00077">
    <property type="reaction ID" value="UER00155"/>
</dbReference>
<evidence type="ECO:0000256" key="6">
    <source>
        <dbReference type="ARBA" id="ARBA00022777"/>
    </source>
</evidence>
<keyword evidence="11" id="KW-1185">Reference proteome</keyword>
<dbReference type="EMBL" id="AORV01000065">
    <property type="protein sequence ID" value="EMS69601.1"/>
    <property type="molecule type" value="Genomic_DNA"/>
</dbReference>
<evidence type="ECO:0000256" key="5">
    <source>
        <dbReference type="ARBA" id="ARBA00022741"/>
    </source>
</evidence>
<evidence type="ECO:0000256" key="7">
    <source>
        <dbReference type="ARBA" id="ARBA00022840"/>
    </source>
</evidence>
<dbReference type="GO" id="GO:0003848">
    <property type="term" value="F:2-amino-4-hydroxy-6-hydroxymethyldihydropteridine diphosphokinase activity"/>
    <property type="evidence" value="ECO:0007669"/>
    <property type="project" value="UniProtKB-EC"/>
</dbReference>
<dbReference type="InterPro" id="IPR035907">
    <property type="entry name" value="Hppk_sf"/>
</dbReference>
<dbReference type="CDD" id="cd00483">
    <property type="entry name" value="HPPK"/>
    <property type="match status" value="1"/>
</dbReference>
<dbReference type="GO" id="GO:0016301">
    <property type="term" value="F:kinase activity"/>
    <property type="evidence" value="ECO:0007669"/>
    <property type="project" value="UniProtKB-KW"/>
</dbReference>
<evidence type="ECO:0000256" key="3">
    <source>
        <dbReference type="ARBA" id="ARBA00013253"/>
    </source>
</evidence>
<keyword evidence="5" id="KW-0547">Nucleotide-binding</keyword>
<evidence type="ECO:0000256" key="1">
    <source>
        <dbReference type="ARBA" id="ARBA00000198"/>
    </source>
</evidence>
<dbReference type="PATRIC" id="fig|1195236.3.peg.4793"/>
<dbReference type="AlphaFoldDB" id="S0FHX1"/>
<dbReference type="InterPro" id="IPR000550">
    <property type="entry name" value="Hppk"/>
</dbReference>
<dbReference type="GO" id="GO:0046654">
    <property type="term" value="P:tetrahydrofolate biosynthetic process"/>
    <property type="evidence" value="ECO:0007669"/>
    <property type="project" value="UniProtKB-UniPathway"/>
</dbReference>